<evidence type="ECO:0000313" key="4">
    <source>
        <dbReference type="EMBL" id="PLR39666.1"/>
    </source>
</evidence>
<keyword evidence="5" id="KW-1185">Reference proteome</keyword>
<dbReference type="OrthoDB" id="9797664at2"/>
<keyword evidence="3" id="KW-0732">Signal</keyword>
<dbReference type="Proteomes" id="UP000234240">
    <property type="component" value="Unassembled WGS sequence"/>
</dbReference>
<dbReference type="SUPFAM" id="SSF101898">
    <property type="entry name" value="NHL repeat"/>
    <property type="match status" value="1"/>
</dbReference>
<dbReference type="GO" id="GO:0005576">
    <property type="term" value="C:extracellular region"/>
    <property type="evidence" value="ECO:0007669"/>
    <property type="project" value="UniProtKB-SubCell"/>
</dbReference>
<name>A0A2N5EBZ8_9GAMM</name>
<accession>A0A2N5EBZ8</accession>
<dbReference type="InterPro" id="IPR011042">
    <property type="entry name" value="6-blade_b-propeller_TolB-like"/>
</dbReference>
<protein>
    <submittedName>
        <fullName evidence="4">Gluconolactonase</fullName>
    </submittedName>
</protein>
<proteinExistence type="predicted"/>
<keyword evidence="2" id="KW-0964">Secreted</keyword>
<reference evidence="4 5" key="1">
    <citation type="submission" date="2017-12" db="EMBL/GenBank/DDBJ databases">
        <title>Characterization of six clinical isolates of Enterochimera gen. nov., a novel genus of the Yersiniaciae family and the three species Enterochimera arupensis sp. nov., Enterochimera coloradensis sp. nov, and Enterochimera californica sp. nov.</title>
        <authorList>
            <person name="Rossi A."/>
            <person name="Fisher M."/>
        </authorList>
    </citation>
    <scope>NUCLEOTIDE SEQUENCE [LARGE SCALE GENOMIC DNA]</scope>
    <source>
        <strain evidence="5">2015-Iso6</strain>
    </source>
</reference>
<comment type="caution">
    <text evidence="4">The sequence shown here is derived from an EMBL/GenBank/DDBJ whole genome shotgun (WGS) entry which is preliminary data.</text>
</comment>
<dbReference type="Gene3D" id="2.120.10.30">
    <property type="entry name" value="TolB, C-terminal domain"/>
    <property type="match status" value="1"/>
</dbReference>
<feature type="signal peptide" evidence="3">
    <location>
        <begin position="1"/>
        <end position="25"/>
    </location>
</feature>
<evidence type="ECO:0000256" key="2">
    <source>
        <dbReference type="ARBA" id="ARBA00022525"/>
    </source>
</evidence>
<dbReference type="PANTHER" id="PTHR10009">
    <property type="entry name" value="PROTEIN YELLOW-RELATED"/>
    <property type="match status" value="1"/>
</dbReference>
<organism evidence="4 5">
    <name type="scientific">Chimaeribacter californicus</name>
    <dbReference type="NCBI Taxonomy" id="2060067"/>
    <lineage>
        <taxon>Bacteria</taxon>
        <taxon>Pseudomonadati</taxon>
        <taxon>Pseudomonadota</taxon>
        <taxon>Gammaproteobacteria</taxon>
        <taxon>Enterobacterales</taxon>
        <taxon>Yersiniaceae</taxon>
        <taxon>Chimaeribacter</taxon>
    </lineage>
</organism>
<evidence type="ECO:0000256" key="3">
    <source>
        <dbReference type="SAM" id="SignalP"/>
    </source>
</evidence>
<evidence type="ECO:0000256" key="1">
    <source>
        <dbReference type="ARBA" id="ARBA00004613"/>
    </source>
</evidence>
<dbReference type="EMBL" id="PJZF01000004">
    <property type="protein sequence ID" value="PLR39666.1"/>
    <property type="molecule type" value="Genomic_DNA"/>
</dbReference>
<dbReference type="InterPro" id="IPR017996">
    <property type="entry name" value="MRJP/yellow-related"/>
</dbReference>
<evidence type="ECO:0000313" key="5">
    <source>
        <dbReference type="Proteomes" id="UP000234240"/>
    </source>
</evidence>
<comment type="subcellular location">
    <subcellularLocation>
        <location evidence="1">Secreted</location>
    </subcellularLocation>
</comment>
<gene>
    <name evidence="4" type="ORF">CYR55_07285</name>
</gene>
<dbReference type="AlphaFoldDB" id="A0A2N5EBZ8"/>
<dbReference type="Pfam" id="PF03022">
    <property type="entry name" value="MRJP"/>
    <property type="match status" value="1"/>
</dbReference>
<dbReference type="PANTHER" id="PTHR10009:SF18">
    <property type="entry name" value="PROTEIN YELLOW-LIKE PROTEIN"/>
    <property type="match status" value="1"/>
</dbReference>
<sequence length="378" mass="40718">MVMHKTLTLSAGLVMGALFSAPSFATGGKTESPLPTGPVKLERIAYFPEQQITGVAVTHSGRIFVSLPRLSQDVPVTLGEVVDGKITPYPDTAWNGYRSQASEHNDPQHQFVSAQAVVMDHQGMLWVLDAAAPNRTGPIVEGVKLVQIDPSTNSIKRVFRFDPSITQPGSSLNDVRFSPDDRFAYLTNVGKTGGLAVADLKTGRSWNVLLGDRSTQSEGVQLTKNGKPLMTPDGKKLELNADGIEISPDGKTLYWQALTGKTLYSLPTAVLQSEEKAKHAVPDVAAHTHAADGLWIDRAGRFYVSSPGENAIEVADHVGAPLKKLVKDEAMRWPDSFAQDKAGNLYISASFIGDSPWFDPTAKTTPSAIFKISPAKAE</sequence>
<feature type="chain" id="PRO_5014606966" evidence="3">
    <location>
        <begin position="26"/>
        <end position="378"/>
    </location>
</feature>